<evidence type="ECO:0000256" key="1">
    <source>
        <dbReference type="ARBA" id="ARBA00022490"/>
    </source>
</evidence>
<comment type="domain">
    <text evidence="8">The N-terminal domain determines nucleotide recognition and specific binding, while the C-terminal domain determines the specific binding to the target protein.</text>
</comment>
<keyword evidence="11" id="KW-1185">Reference proteome</keyword>
<name>A0A4R9I1E7_9LEPT</name>
<keyword evidence="4 8" id="KW-0547">Nucleotide-binding</keyword>
<protein>
    <recommendedName>
        <fullName evidence="8">Probable molybdenum cofactor guanylyltransferase</fullName>
        <shortName evidence="8">MoCo guanylyltransferase</shortName>
        <ecNumber evidence="8">2.7.7.77</ecNumber>
    </recommendedName>
    <alternativeName>
        <fullName evidence="8">GTP:molybdopterin guanylyltransferase</fullName>
    </alternativeName>
    <alternativeName>
        <fullName evidence="8">Mo-MPT guanylyltransferase</fullName>
    </alternativeName>
    <alternativeName>
        <fullName evidence="8">Molybdopterin guanylyltransferase</fullName>
    </alternativeName>
    <alternativeName>
        <fullName evidence="8">Molybdopterin-guanine dinucleotide synthase</fullName>
        <shortName evidence="8">MGD synthase</shortName>
    </alternativeName>
</protein>
<dbReference type="EC" id="2.7.7.77" evidence="8"/>
<dbReference type="RefSeq" id="WP_135602724.1">
    <property type="nucleotide sequence ID" value="NZ_RQFK01000028.1"/>
</dbReference>
<feature type="binding site" evidence="8">
    <location>
        <begin position="12"/>
        <end position="14"/>
    </location>
    <ligand>
        <name>GTP</name>
        <dbReference type="ChEBI" id="CHEBI:37565"/>
    </ligand>
</feature>
<dbReference type="CDD" id="cd02503">
    <property type="entry name" value="MobA"/>
    <property type="match status" value="1"/>
</dbReference>
<evidence type="ECO:0000256" key="5">
    <source>
        <dbReference type="ARBA" id="ARBA00022842"/>
    </source>
</evidence>
<comment type="caution">
    <text evidence="8">Lacks conserved residue(s) required for the propagation of feature annotation.</text>
</comment>
<keyword evidence="2 8" id="KW-0808">Transferase</keyword>
<dbReference type="SUPFAM" id="SSF53448">
    <property type="entry name" value="Nucleotide-diphospho-sugar transferases"/>
    <property type="match status" value="1"/>
</dbReference>
<organism evidence="10 11">
    <name type="scientific">Leptospira noumeaensis</name>
    <dbReference type="NCBI Taxonomy" id="2484964"/>
    <lineage>
        <taxon>Bacteria</taxon>
        <taxon>Pseudomonadati</taxon>
        <taxon>Spirochaetota</taxon>
        <taxon>Spirochaetia</taxon>
        <taxon>Leptospirales</taxon>
        <taxon>Leptospiraceae</taxon>
        <taxon>Leptospira</taxon>
    </lineage>
</organism>
<dbReference type="PANTHER" id="PTHR19136:SF81">
    <property type="entry name" value="MOLYBDENUM COFACTOR GUANYLYLTRANSFERASE"/>
    <property type="match status" value="1"/>
</dbReference>
<comment type="function">
    <text evidence="8">Transfers a GMP moiety from GTP to Mo-molybdopterin (Mo-MPT) cofactor (Moco or molybdenum cofactor) to form Mo-molybdopterin guanine dinucleotide (Mo-MGD) cofactor.</text>
</comment>
<keyword evidence="5 8" id="KW-0460">Magnesium</keyword>
<feature type="binding site" evidence="8">
    <location>
        <position position="24"/>
    </location>
    <ligand>
        <name>GTP</name>
        <dbReference type="ChEBI" id="CHEBI:37565"/>
    </ligand>
</feature>
<evidence type="ECO:0000256" key="6">
    <source>
        <dbReference type="ARBA" id="ARBA00023134"/>
    </source>
</evidence>
<comment type="cofactor">
    <cofactor evidence="8">
        <name>Mg(2+)</name>
        <dbReference type="ChEBI" id="CHEBI:18420"/>
    </cofactor>
</comment>
<dbReference type="GO" id="GO:0005525">
    <property type="term" value="F:GTP binding"/>
    <property type="evidence" value="ECO:0007669"/>
    <property type="project" value="UniProtKB-UniRule"/>
</dbReference>
<feature type="binding site" evidence="8">
    <location>
        <position position="109"/>
    </location>
    <ligand>
        <name>Mg(2+)</name>
        <dbReference type="ChEBI" id="CHEBI:18420"/>
    </ligand>
</feature>
<dbReference type="InterPro" id="IPR013482">
    <property type="entry name" value="Molybde_CF_guanTrfase"/>
</dbReference>
<evidence type="ECO:0000256" key="4">
    <source>
        <dbReference type="ARBA" id="ARBA00022741"/>
    </source>
</evidence>
<dbReference type="GO" id="GO:0005737">
    <property type="term" value="C:cytoplasm"/>
    <property type="evidence" value="ECO:0007669"/>
    <property type="project" value="UniProtKB-SubCell"/>
</dbReference>
<dbReference type="Gene3D" id="3.90.550.10">
    <property type="entry name" value="Spore Coat Polysaccharide Biosynthesis Protein SpsA, Chain A"/>
    <property type="match status" value="1"/>
</dbReference>
<evidence type="ECO:0000256" key="3">
    <source>
        <dbReference type="ARBA" id="ARBA00022723"/>
    </source>
</evidence>
<evidence type="ECO:0000256" key="7">
    <source>
        <dbReference type="ARBA" id="ARBA00023150"/>
    </source>
</evidence>
<feature type="domain" description="MobA-like NTP transferase" evidence="9">
    <location>
        <begin position="10"/>
        <end position="158"/>
    </location>
</feature>
<dbReference type="AlphaFoldDB" id="A0A4R9I1E7"/>
<sequence length="210" mass="24079">MTNTTKPIFVILAGGQSVRMGEDKAFIPIGKNSNFLTQLLNKLNEIDGSIYISLRNEQLEIYKPYTKETTLILDKDLPVEGPLKGILSSYLHLKEKKHLGDFIFFLPIDIPYVEEKTIQRLLETYDSNPKPISGLFYTQESALEPLCGIYSKITLSQWTESLFLPGLHEYSLQKRILSLDPKPIFINLPLEEKISFRNINSKMDLQGFHK</sequence>
<keyword evidence="1 8" id="KW-0963">Cytoplasm</keyword>
<keyword evidence="3 8" id="KW-0479">Metal-binding</keyword>
<dbReference type="GO" id="GO:0046872">
    <property type="term" value="F:metal ion binding"/>
    <property type="evidence" value="ECO:0007669"/>
    <property type="project" value="UniProtKB-KW"/>
</dbReference>
<comment type="catalytic activity">
    <reaction evidence="8">
        <text>Mo-molybdopterin + GTP + H(+) = Mo-molybdopterin guanine dinucleotide + diphosphate</text>
        <dbReference type="Rhea" id="RHEA:34243"/>
        <dbReference type="ChEBI" id="CHEBI:15378"/>
        <dbReference type="ChEBI" id="CHEBI:33019"/>
        <dbReference type="ChEBI" id="CHEBI:37565"/>
        <dbReference type="ChEBI" id="CHEBI:71302"/>
        <dbReference type="ChEBI" id="CHEBI:71310"/>
        <dbReference type="EC" id="2.7.7.77"/>
    </reaction>
</comment>
<keyword evidence="6 8" id="KW-0342">GTP-binding</keyword>
<keyword evidence="7 8" id="KW-0501">Molybdenum cofactor biosynthesis</keyword>
<evidence type="ECO:0000313" key="10">
    <source>
        <dbReference type="EMBL" id="TGK79151.1"/>
    </source>
</evidence>
<dbReference type="PANTHER" id="PTHR19136">
    <property type="entry name" value="MOLYBDENUM COFACTOR GUANYLYLTRANSFERASE"/>
    <property type="match status" value="1"/>
</dbReference>
<evidence type="ECO:0000313" key="11">
    <source>
        <dbReference type="Proteomes" id="UP000298009"/>
    </source>
</evidence>
<dbReference type="Pfam" id="PF12804">
    <property type="entry name" value="NTP_transf_3"/>
    <property type="match status" value="1"/>
</dbReference>
<comment type="caution">
    <text evidence="10">The sequence shown here is derived from an EMBL/GenBank/DDBJ whole genome shotgun (WGS) entry which is preliminary data.</text>
</comment>
<keyword evidence="10" id="KW-0548">Nucleotidyltransferase</keyword>
<gene>
    <name evidence="8" type="primary">mobA</name>
    <name evidence="10" type="ORF">EHQ24_16525</name>
</gene>
<dbReference type="GO" id="GO:0061603">
    <property type="term" value="F:molybdenum cofactor guanylyltransferase activity"/>
    <property type="evidence" value="ECO:0007669"/>
    <property type="project" value="UniProtKB-EC"/>
</dbReference>
<feature type="binding site" evidence="8">
    <location>
        <position position="109"/>
    </location>
    <ligand>
        <name>GTP</name>
        <dbReference type="ChEBI" id="CHEBI:37565"/>
    </ligand>
</feature>
<comment type="similarity">
    <text evidence="8">Belongs to the MobA family.</text>
</comment>
<comment type="subcellular location">
    <subcellularLocation>
        <location evidence="8">Cytoplasm</location>
    </subcellularLocation>
</comment>
<dbReference type="OrthoDB" id="9788394at2"/>
<dbReference type="EMBL" id="RQFK01000028">
    <property type="protein sequence ID" value="TGK79151.1"/>
    <property type="molecule type" value="Genomic_DNA"/>
</dbReference>
<reference evidence="10" key="1">
    <citation type="journal article" date="2019" name="PLoS Negl. Trop. Dis.">
        <title>Revisiting the worldwide diversity of Leptospira species in the environment.</title>
        <authorList>
            <person name="Vincent A.T."/>
            <person name="Schiettekatte O."/>
            <person name="Bourhy P."/>
            <person name="Veyrier F.J."/>
            <person name="Picardeau M."/>
        </authorList>
    </citation>
    <scope>NUCLEOTIDE SEQUENCE [LARGE SCALE GENOMIC DNA]</scope>
    <source>
        <strain evidence="10">201800287</strain>
    </source>
</reference>
<evidence type="ECO:0000256" key="8">
    <source>
        <dbReference type="HAMAP-Rule" id="MF_00316"/>
    </source>
</evidence>
<dbReference type="Proteomes" id="UP000298009">
    <property type="component" value="Unassembled WGS sequence"/>
</dbReference>
<proteinExistence type="inferred from homology"/>
<dbReference type="GO" id="GO:0006777">
    <property type="term" value="P:Mo-molybdopterin cofactor biosynthetic process"/>
    <property type="evidence" value="ECO:0007669"/>
    <property type="project" value="UniProtKB-KW"/>
</dbReference>
<dbReference type="InterPro" id="IPR025877">
    <property type="entry name" value="MobA-like_NTP_Trfase"/>
</dbReference>
<accession>A0A4R9I1E7</accession>
<evidence type="ECO:0000259" key="9">
    <source>
        <dbReference type="Pfam" id="PF12804"/>
    </source>
</evidence>
<dbReference type="HAMAP" id="MF_00316">
    <property type="entry name" value="MobA"/>
    <property type="match status" value="1"/>
</dbReference>
<dbReference type="InterPro" id="IPR029044">
    <property type="entry name" value="Nucleotide-diphossugar_trans"/>
</dbReference>
<evidence type="ECO:0000256" key="2">
    <source>
        <dbReference type="ARBA" id="ARBA00022679"/>
    </source>
</evidence>